<name>A0A1L3GE93_SYNAC</name>
<dbReference type="EMBL" id="CP015518">
    <property type="protein sequence ID" value="APG24008.1"/>
    <property type="molecule type" value="Genomic_DNA"/>
</dbReference>
<keyword evidence="3" id="KW-1185">Reference proteome</keyword>
<dbReference type="Proteomes" id="UP000182264">
    <property type="component" value="Chromosome"/>
</dbReference>
<dbReference type="KEGG" id="pace:A6070_11070"/>
<protein>
    <recommendedName>
        <fullName evidence="1">Transcriptional regulator AbiEi antitoxin N-terminal domain-containing protein</fullName>
    </recommendedName>
</protein>
<evidence type="ECO:0000313" key="2">
    <source>
        <dbReference type="EMBL" id="APG24008.1"/>
    </source>
</evidence>
<sequence>MSSQALHSSEMLKKALFGLPPGLPVTMSHLKGFGLSRQLVHHYVQHGWLTQLGYGYYLRPGDKLTKTGSVASLQANGVAVHIGGKSALSLKGFTHYLSMSEATLTLYGRGVRNLPKWFQQQFKVVLSNSLLFNEPEEPAERYCVSRLSQTADAPFVSEPERAVLEMLDLVPKQQTLEEARQIMEGLQSLRSKKMQELLTHCKKIKAKRLFWQVAEELRLPVLKKIDATKIDFGSKSAYILQGEKTLVLRNPNG</sequence>
<evidence type="ECO:0000313" key="3">
    <source>
        <dbReference type="Proteomes" id="UP000182264"/>
    </source>
</evidence>
<dbReference type="InterPro" id="IPR021561">
    <property type="entry name" value="AbiEi_3"/>
</dbReference>
<dbReference type="InterPro" id="IPR033455">
    <property type="entry name" value="AbiEi_3_N"/>
</dbReference>
<dbReference type="OrthoDB" id="1550938at2"/>
<dbReference type="RefSeq" id="WP_083558452.1">
    <property type="nucleotide sequence ID" value="NZ_CP015455.1"/>
</dbReference>
<dbReference type="STRING" id="29542.A6070_11070"/>
<dbReference type="Pfam" id="PF11459">
    <property type="entry name" value="AbiEi_3"/>
    <property type="match status" value="1"/>
</dbReference>
<dbReference type="Pfam" id="PF17194">
    <property type="entry name" value="AbiEi_3_N"/>
    <property type="match status" value="1"/>
</dbReference>
<feature type="domain" description="Transcriptional regulator AbiEi antitoxin N-terminal" evidence="1">
    <location>
        <begin position="11"/>
        <end position="99"/>
    </location>
</feature>
<reference evidence="2 3" key="1">
    <citation type="journal article" date="2017" name="Genome Announc.">
        <title>Complete Genome Sequences of Two Acetylene-Fermenting Pelobacter acetylenicus Strains.</title>
        <authorList>
            <person name="Sutton J.M."/>
            <person name="Baesman S.M."/>
            <person name="Fierst J.L."/>
            <person name="Poret-Peterson A.T."/>
            <person name="Oremland R.S."/>
            <person name="Dunlap D.S."/>
            <person name="Akob D.M."/>
        </authorList>
    </citation>
    <scope>NUCLEOTIDE SEQUENCE [LARGE SCALE GENOMIC DNA]</scope>
    <source>
        <strain evidence="2 3">DSM 3247</strain>
    </source>
</reference>
<organism evidence="2 3">
    <name type="scientific">Syntrophotalea acetylenica</name>
    <name type="common">Pelobacter acetylenicus</name>
    <dbReference type="NCBI Taxonomy" id="29542"/>
    <lineage>
        <taxon>Bacteria</taxon>
        <taxon>Pseudomonadati</taxon>
        <taxon>Thermodesulfobacteriota</taxon>
        <taxon>Desulfuromonadia</taxon>
        <taxon>Desulfuromonadales</taxon>
        <taxon>Syntrophotaleaceae</taxon>
        <taxon>Syntrophotalea</taxon>
    </lineage>
</organism>
<evidence type="ECO:0000259" key="1">
    <source>
        <dbReference type="Pfam" id="PF17194"/>
    </source>
</evidence>
<gene>
    <name evidence="2" type="ORF">A7E75_02450</name>
</gene>
<proteinExistence type="predicted"/>
<accession>A0A1L3GE93</accession>
<dbReference type="AlphaFoldDB" id="A0A1L3GE93"/>